<keyword evidence="4 7" id="KW-0812">Transmembrane</keyword>
<keyword evidence="10" id="KW-1185">Reference proteome</keyword>
<protein>
    <submittedName>
        <fullName evidence="9">Binding-protein-dependent transport systems inner membrane component</fullName>
    </submittedName>
</protein>
<dbReference type="HOGENOM" id="CLU_026097_0_0_6"/>
<proteinExistence type="inferred from homology"/>
<keyword evidence="5 7" id="KW-1133">Transmembrane helix</keyword>
<comment type="similarity">
    <text evidence="7">Belongs to the binding-protein-dependent transport system permease family.</text>
</comment>
<dbReference type="eggNOG" id="COG4135">
    <property type="taxonomic scope" value="Bacteria"/>
</dbReference>
<feature type="transmembrane region" description="Helical" evidence="7">
    <location>
        <begin position="578"/>
        <end position="598"/>
    </location>
</feature>
<name>Q1QC47_PSYCK</name>
<dbReference type="PANTHER" id="PTHR30183:SF6">
    <property type="entry name" value="INNER MEMBRANE ABC TRANSPORTER PERMEASE PROTEIN YNJC"/>
    <property type="match status" value="1"/>
</dbReference>
<evidence type="ECO:0000259" key="8">
    <source>
        <dbReference type="PROSITE" id="PS50928"/>
    </source>
</evidence>
<evidence type="ECO:0000256" key="1">
    <source>
        <dbReference type="ARBA" id="ARBA00004651"/>
    </source>
</evidence>
<evidence type="ECO:0000256" key="6">
    <source>
        <dbReference type="ARBA" id="ARBA00023136"/>
    </source>
</evidence>
<gene>
    <name evidence="9" type="ordered locus">Pcryo_0975</name>
</gene>
<dbReference type="GO" id="GO:0005886">
    <property type="term" value="C:plasma membrane"/>
    <property type="evidence" value="ECO:0007669"/>
    <property type="project" value="UniProtKB-SubCell"/>
</dbReference>
<accession>Q1QC47</accession>
<feature type="transmembrane region" description="Helical" evidence="7">
    <location>
        <begin position="303"/>
        <end position="324"/>
    </location>
</feature>
<evidence type="ECO:0000256" key="2">
    <source>
        <dbReference type="ARBA" id="ARBA00022448"/>
    </source>
</evidence>
<dbReference type="PROSITE" id="PS50928">
    <property type="entry name" value="ABC_TM1"/>
    <property type="match status" value="2"/>
</dbReference>
<evidence type="ECO:0000313" key="10">
    <source>
        <dbReference type="Proteomes" id="UP000002425"/>
    </source>
</evidence>
<evidence type="ECO:0000256" key="7">
    <source>
        <dbReference type="RuleBase" id="RU363032"/>
    </source>
</evidence>
<feature type="transmembrane region" description="Helical" evidence="7">
    <location>
        <begin position="144"/>
        <end position="174"/>
    </location>
</feature>
<comment type="subcellular location">
    <subcellularLocation>
        <location evidence="1 7">Cell membrane</location>
        <topology evidence="1 7">Multi-pass membrane protein</topology>
    </subcellularLocation>
</comment>
<dbReference type="InterPro" id="IPR035906">
    <property type="entry name" value="MetI-like_sf"/>
</dbReference>
<feature type="transmembrane region" description="Helical" evidence="7">
    <location>
        <begin position="239"/>
        <end position="257"/>
    </location>
</feature>
<dbReference type="GO" id="GO:0055085">
    <property type="term" value="P:transmembrane transport"/>
    <property type="evidence" value="ECO:0007669"/>
    <property type="project" value="InterPro"/>
</dbReference>
<sequence>MKKSVHKSKVNTDNNNINGVNTDTLNAAIIHSNLSHQIAATCKTDLFTRLVTLSPSLLLILLILPVLGGLISVILPAFGWVPALETTTFGLQGFKALGQTLGLEQMVALSVATGFLSTLLAFVIAIMILATFFNSPWLTRIERLLSPILVIPHAAAAIAVGFLIVPSGMMARMISPWLSDWELAPQGILPHDPYGISIILGLVLKELPFLLLMALGVFAQPELGKKLRQQYQVALNLGYYPITAFFKAVFPILYPFLRLPILAVLAYASASVEMPLILGPNTPPTLAVTIMQWFNDVDLNLRIKASAGAILQLLLTGSLIALWLGGERMVKALCSDALVNGKRQYKDVIWQKLTASATVFIIGFIALSLIGLLMWSLAGYWRFPAALPEQLVLLHFQSALMQISTPLFNTLALGIVSTLFAIAITVLCLEAEQLSNKPISNFTSLIIYLPLLVPSIAFLFGLVWLQQLVHNQAAFFNVAFTHFLFVLPYVFLSLASSYRRLDKRFATVAASLGAPPMRVFFQVKLPQLFAPLLIAMALGLAVSFGQYLPTLLTGGGRIATITTEAVTLANGASRRTSAVYAIIQMGLPLIGFMVAWLLPKYFFRSGVR</sequence>
<dbReference type="PANTHER" id="PTHR30183">
    <property type="entry name" value="MOLYBDENUM TRANSPORT SYSTEM PERMEASE PROTEIN MODB"/>
    <property type="match status" value="1"/>
</dbReference>
<feature type="transmembrane region" description="Helical" evidence="7">
    <location>
        <begin position="194"/>
        <end position="218"/>
    </location>
</feature>
<evidence type="ECO:0000313" key="9">
    <source>
        <dbReference type="EMBL" id="ABE74756.1"/>
    </source>
</evidence>
<dbReference type="Gene3D" id="1.10.3720.10">
    <property type="entry name" value="MetI-like"/>
    <property type="match status" value="2"/>
</dbReference>
<feature type="domain" description="ABC transmembrane type-1" evidence="8">
    <location>
        <begin position="407"/>
        <end position="595"/>
    </location>
</feature>
<evidence type="ECO:0000256" key="5">
    <source>
        <dbReference type="ARBA" id="ARBA00022989"/>
    </source>
</evidence>
<dbReference type="SUPFAM" id="SSF161098">
    <property type="entry name" value="MetI-like"/>
    <property type="match status" value="2"/>
</dbReference>
<dbReference type="EMBL" id="CP000323">
    <property type="protein sequence ID" value="ABE74756.1"/>
    <property type="molecule type" value="Genomic_DNA"/>
</dbReference>
<organism evidence="9 10">
    <name type="scientific">Psychrobacter cryohalolentis (strain ATCC BAA-1226 / DSM 17306 / VKM B-2378 / K5)</name>
    <dbReference type="NCBI Taxonomy" id="335284"/>
    <lineage>
        <taxon>Bacteria</taxon>
        <taxon>Pseudomonadati</taxon>
        <taxon>Pseudomonadota</taxon>
        <taxon>Gammaproteobacteria</taxon>
        <taxon>Moraxellales</taxon>
        <taxon>Moraxellaceae</taxon>
        <taxon>Psychrobacter</taxon>
    </lineage>
</organism>
<dbReference type="Pfam" id="PF00528">
    <property type="entry name" value="BPD_transp_1"/>
    <property type="match status" value="1"/>
</dbReference>
<feature type="transmembrane region" description="Helical" evidence="7">
    <location>
        <begin position="353"/>
        <end position="378"/>
    </location>
</feature>
<dbReference type="KEGG" id="pcr:Pcryo_0975"/>
<feature type="transmembrane region" description="Helical" evidence="7">
    <location>
        <begin position="441"/>
        <end position="462"/>
    </location>
</feature>
<keyword evidence="2 7" id="KW-0813">Transport</keyword>
<feature type="transmembrane region" description="Helical" evidence="7">
    <location>
        <begin position="107"/>
        <end position="132"/>
    </location>
</feature>
<reference evidence="9" key="1">
    <citation type="submission" date="2006-03" db="EMBL/GenBank/DDBJ databases">
        <title>Complete sequence of chromosome of Psychrobacter cryohalolentis K5.</title>
        <authorList>
            <consortium name="US DOE Joint Genome Institute"/>
            <person name="Copeland A."/>
            <person name="Lucas S."/>
            <person name="Lapidus A."/>
            <person name="Barry K."/>
            <person name="Detter J.C."/>
            <person name="Glavina del Rio T."/>
            <person name="Hammon N."/>
            <person name="Israni S."/>
            <person name="Dalin E."/>
            <person name="Tice H."/>
            <person name="Pitluck S."/>
            <person name="Brettin T."/>
            <person name="Bruce D."/>
            <person name="Han C."/>
            <person name="Tapia R."/>
            <person name="Sims D.R."/>
            <person name="Gilna P."/>
            <person name="Schmutz J."/>
            <person name="Larimer F."/>
            <person name="Land M."/>
            <person name="Hauser L."/>
            <person name="Kyrpides N."/>
            <person name="Kim E."/>
            <person name="Richardson P."/>
        </authorList>
    </citation>
    <scope>NUCLEOTIDE SEQUENCE</scope>
    <source>
        <strain evidence="9">K5</strain>
    </source>
</reference>
<evidence type="ECO:0000256" key="4">
    <source>
        <dbReference type="ARBA" id="ARBA00022692"/>
    </source>
</evidence>
<feature type="domain" description="ABC transmembrane type-1" evidence="8">
    <location>
        <begin position="103"/>
        <end position="323"/>
    </location>
</feature>
<keyword evidence="3" id="KW-1003">Cell membrane</keyword>
<dbReference type="CDD" id="cd06261">
    <property type="entry name" value="TM_PBP2"/>
    <property type="match status" value="1"/>
</dbReference>
<dbReference type="STRING" id="335284.Pcryo_0975"/>
<feature type="transmembrane region" description="Helical" evidence="7">
    <location>
        <begin position="528"/>
        <end position="548"/>
    </location>
</feature>
<feature type="transmembrane region" description="Helical" evidence="7">
    <location>
        <begin position="474"/>
        <end position="495"/>
    </location>
</feature>
<keyword evidence="6 7" id="KW-0472">Membrane</keyword>
<dbReference type="AlphaFoldDB" id="Q1QC47"/>
<feature type="transmembrane region" description="Helical" evidence="7">
    <location>
        <begin position="57"/>
        <end position="81"/>
    </location>
</feature>
<dbReference type="InterPro" id="IPR000515">
    <property type="entry name" value="MetI-like"/>
</dbReference>
<dbReference type="RefSeq" id="WP_011513316.1">
    <property type="nucleotide sequence ID" value="NC_007969.1"/>
</dbReference>
<dbReference type="Proteomes" id="UP000002425">
    <property type="component" value="Chromosome"/>
</dbReference>
<evidence type="ECO:0000256" key="3">
    <source>
        <dbReference type="ARBA" id="ARBA00022475"/>
    </source>
</evidence>
<feature type="transmembrane region" description="Helical" evidence="7">
    <location>
        <begin position="407"/>
        <end position="429"/>
    </location>
</feature>